<dbReference type="EMBL" id="RJKE01000001">
    <property type="protein sequence ID" value="ROO89866.1"/>
    <property type="molecule type" value="Genomic_DNA"/>
</dbReference>
<gene>
    <name evidence="2" type="ORF">EDD29_7575</name>
</gene>
<feature type="chain" id="PRO_5018304301" evidence="1">
    <location>
        <begin position="28"/>
        <end position="156"/>
    </location>
</feature>
<sequence length="156" mass="16799">MRRIAAVTATAVALGGGMVLAATPAGAAPAGAKKVTKSWVTNKGNKAIFRAVKAGGKFSYNTKTKKFVVKGYIQDLSKNGTAPGVQFRVWRDGQWHESKVLFVTSNYSTPVDGVYKFNSKDALWTTTGTKLQVREGALKITADLKGAKYGAWKKLR</sequence>
<dbReference type="RefSeq" id="WP_123668894.1">
    <property type="nucleotide sequence ID" value="NZ_RJKE01000001.1"/>
</dbReference>
<accession>A0A3N1D8Q0</accession>
<evidence type="ECO:0000313" key="2">
    <source>
        <dbReference type="EMBL" id="ROO89866.1"/>
    </source>
</evidence>
<comment type="caution">
    <text evidence="2">The sequence shown here is derived from an EMBL/GenBank/DDBJ whole genome shotgun (WGS) entry which is preliminary data.</text>
</comment>
<evidence type="ECO:0000256" key="1">
    <source>
        <dbReference type="SAM" id="SignalP"/>
    </source>
</evidence>
<evidence type="ECO:0000313" key="3">
    <source>
        <dbReference type="Proteomes" id="UP000272400"/>
    </source>
</evidence>
<dbReference type="Proteomes" id="UP000272400">
    <property type="component" value="Unassembled WGS sequence"/>
</dbReference>
<dbReference type="OrthoDB" id="3478147at2"/>
<dbReference type="AlphaFoldDB" id="A0A3N1D8Q0"/>
<name>A0A3N1D8Q0_9ACTN</name>
<keyword evidence="1" id="KW-0732">Signal</keyword>
<keyword evidence="3" id="KW-1185">Reference proteome</keyword>
<proteinExistence type="predicted"/>
<feature type="signal peptide" evidence="1">
    <location>
        <begin position="1"/>
        <end position="27"/>
    </location>
</feature>
<organism evidence="2 3">
    <name type="scientific">Actinocorallia herbida</name>
    <dbReference type="NCBI Taxonomy" id="58109"/>
    <lineage>
        <taxon>Bacteria</taxon>
        <taxon>Bacillati</taxon>
        <taxon>Actinomycetota</taxon>
        <taxon>Actinomycetes</taxon>
        <taxon>Streptosporangiales</taxon>
        <taxon>Thermomonosporaceae</taxon>
        <taxon>Actinocorallia</taxon>
    </lineage>
</organism>
<protein>
    <submittedName>
        <fullName evidence="2">Uncharacterized protein</fullName>
    </submittedName>
</protein>
<reference evidence="2 3" key="1">
    <citation type="submission" date="2018-11" db="EMBL/GenBank/DDBJ databases">
        <title>Sequencing the genomes of 1000 actinobacteria strains.</title>
        <authorList>
            <person name="Klenk H.-P."/>
        </authorList>
    </citation>
    <scope>NUCLEOTIDE SEQUENCE [LARGE SCALE GENOMIC DNA]</scope>
    <source>
        <strain evidence="2 3">DSM 44254</strain>
    </source>
</reference>